<reference evidence="3 4" key="1">
    <citation type="journal article" date="2021" name="Elife">
        <title>Chloroplast acquisition without the gene transfer in kleptoplastic sea slugs, Plakobranchus ocellatus.</title>
        <authorList>
            <person name="Maeda T."/>
            <person name="Takahashi S."/>
            <person name="Yoshida T."/>
            <person name="Shimamura S."/>
            <person name="Takaki Y."/>
            <person name="Nagai Y."/>
            <person name="Toyoda A."/>
            <person name="Suzuki Y."/>
            <person name="Arimoto A."/>
            <person name="Ishii H."/>
            <person name="Satoh N."/>
            <person name="Nishiyama T."/>
            <person name="Hasebe M."/>
            <person name="Maruyama T."/>
            <person name="Minagawa J."/>
            <person name="Obokata J."/>
            <person name="Shigenobu S."/>
        </authorList>
    </citation>
    <scope>NUCLEOTIDE SEQUENCE [LARGE SCALE GENOMIC DNA]</scope>
</reference>
<dbReference type="Proteomes" id="UP000762676">
    <property type="component" value="Unassembled WGS sequence"/>
</dbReference>
<dbReference type="AlphaFoldDB" id="A0AAV4GL30"/>
<comment type="caution">
    <text evidence="3">The sequence shown here is derived from an EMBL/GenBank/DDBJ whole genome shotgun (WGS) entry which is preliminary data.</text>
</comment>
<gene>
    <name evidence="3" type="ORF">ElyMa_002455800</name>
</gene>
<sequence>MESCSHTQGTGVTVLYGIPVCPYRKWGLNCEHRCRCPCELPECHPITGSCTLRPVFCLQGRFGRSCEKYCSPICASNSTGSILDGNQHRIDHGCHVFSGFCPNCPSLNQTGRECEALVDQDELRDIMEVCGNVSTPLGANNETEDWAIQHDALIMKQKLTEENARRTTVALVIVLCCFGLFLLGFSIYVICVRLMARKRLKVYMAKLEKQRNMRTSIKSWSELREEFRTMHRFRGSREPRTTIEDSDFDAEVAALRVSESSSVDPETKKSIQSRQSRTPSDSLNVEPESDSSSFNIQLEPPSKTVSFK</sequence>
<evidence type="ECO:0000313" key="3">
    <source>
        <dbReference type="EMBL" id="GFR86024.1"/>
    </source>
</evidence>
<evidence type="ECO:0000256" key="1">
    <source>
        <dbReference type="SAM" id="MobiDB-lite"/>
    </source>
</evidence>
<evidence type="ECO:0008006" key="5">
    <source>
        <dbReference type="Google" id="ProtNLM"/>
    </source>
</evidence>
<protein>
    <recommendedName>
        <fullName evidence="5">EGF-like domain-containing protein</fullName>
    </recommendedName>
</protein>
<keyword evidence="2" id="KW-1133">Transmembrane helix</keyword>
<evidence type="ECO:0000313" key="4">
    <source>
        <dbReference type="Proteomes" id="UP000762676"/>
    </source>
</evidence>
<evidence type="ECO:0000256" key="2">
    <source>
        <dbReference type="SAM" id="Phobius"/>
    </source>
</evidence>
<organism evidence="3 4">
    <name type="scientific">Elysia marginata</name>
    <dbReference type="NCBI Taxonomy" id="1093978"/>
    <lineage>
        <taxon>Eukaryota</taxon>
        <taxon>Metazoa</taxon>
        <taxon>Spiralia</taxon>
        <taxon>Lophotrochozoa</taxon>
        <taxon>Mollusca</taxon>
        <taxon>Gastropoda</taxon>
        <taxon>Heterobranchia</taxon>
        <taxon>Euthyneura</taxon>
        <taxon>Panpulmonata</taxon>
        <taxon>Sacoglossa</taxon>
        <taxon>Placobranchoidea</taxon>
        <taxon>Plakobranchidae</taxon>
        <taxon>Elysia</taxon>
    </lineage>
</organism>
<dbReference type="EMBL" id="BMAT01005044">
    <property type="protein sequence ID" value="GFR86024.1"/>
    <property type="molecule type" value="Genomic_DNA"/>
</dbReference>
<feature type="region of interest" description="Disordered" evidence="1">
    <location>
        <begin position="256"/>
        <end position="308"/>
    </location>
</feature>
<feature type="transmembrane region" description="Helical" evidence="2">
    <location>
        <begin position="169"/>
        <end position="196"/>
    </location>
</feature>
<feature type="compositionally biased region" description="Polar residues" evidence="1">
    <location>
        <begin position="258"/>
        <end position="283"/>
    </location>
</feature>
<keyword evidence="2" id="KW-0812">Transmembrane</keyword>
<keyword evidence="2" id="KW-0472">Membrane</keyword>
<proteinExistence type="predicted"/>
<accession>A0AAV4GL30</accession>
<name>A0AAV4GL30_9GAST</name>
<keyword evidence="4" id="KW-1185">Reference proteome</keyword>